<gene>
    <name evidence="1" type="ORF">GQ466_09730</name>
</gene>
<dbReference type="AlphaFoldDB" id="A0A6I4W7Y5"/>
<evidence type="ECO:0000313" key="2">
    <source>
        <dbReference type="Proteomes" id="UP000431901"/>
    </source>
</evidence>
<reference evidence="1 2" key="1">
    <citation type="submission" date="2019-12" db="EMBL/GenBank/DDBJ databases">
        <title>Nocardia macrotermitis sp. nov. and Nocardia aurantia sp. nov., isolated from the gut of the fungus growing-termite Macrotermes natalensis.</title>
        <authorList>
            <person name="Christine B."/>
            <person name="Rene B."/>
        </authorList>
    </citation>
    <scope>NUCLEOTIDE SEQUENCE [LARGE SCALE GENOMIC DNA]</scope>
    <source>
        <strain evidence="1 2">DSM 102126</strain>
    </source>
</reference>
<dbReference type="RefSeq" id="WP_161102563.1">
    <property type="nucleotide sequence ID" value="NZ_JBHLYI010000013.1"/>
</dbReference>
<dbReference type="Proteomes" id="UP000431901">
    <property type="component" value="Unassembled WGS sequence"/>
</dbReference>
<evidence type="ECO:0000313" key="1">
    <source>
        <dbReference type="EMBL" id="MXQ64316.1"/>
    </source>
</evidence>
<comment type="caution">
    <text evidence="1">The sequence shown here is derived from an EMBL/GenBank/DDBJ whole genome shotgun (WGS) entry which is preliminary data.</text>
</comment>
<protein>
    <submittedName>
        <fullName evidence="1">Uncharacterized protein</fullName>
    </submittedName>
</protein>
<dbReference type="InterPro" id="IPR046175">
    <property type="entry name" value="DUF6177"/>
</dbReference>
<proteinExistence type="predicted"/>
<dbReference type="EMBL" id="WUTW01000002">
    <property type="protein sequence ID" value="MXQ64316.1"/>
    <property type="molecule type" value="Genomic_DNA"/>
</dbReference>
<sequence length="321" mass="34077">MTAGADVRTARAAVLLTDRPVIALTADLAADLAACAASGRVLQIVSAPHSRMTLALRSSMDGRHAQWIVADATGYYEGTTGRPMQWTGEAFTPLPDADDYASPFVTPPRIPLGTHLVLTYQTTHTPGALLGGPVERLTTLLTGAEPVGWGATEPLTHLWSQADLTDFADAALQQGRTTRLIVRGAGRRTLMASITVTAHPTIPGGLAESTVVTAGHEPHDPPPLAHLPQLVDLLVKAHPIASLVASLRPGAPDLTTEPRWTGTASPLGLAVNGDREPPANFTATRLGTPHAPVTWFPLGDGQNPEDWHRHKELLTRLHPIR</sequence>
<dbReference type="OrthoDB" id="5103427at2"/>
<name>A0A6I4W7Y5_9ACTN</name>
<keyword evidence="2" id="KW-1185">Reference proteome</keyword>
<dbReference type="Pfam" id="PF19674">
    <property type="entry name" value="DUF6177"/>
    <property type="match status" value="1"/>
</dbReference>
<accession>A0A6I4W7Y5</accession>
<organism evidence="1 2">
    <name type="scientific">Actinomadura rayongensis</name>
    <dbReference type="NCBI Taxonomy" id="1429076"/>
    <lineage>
        <taxon>Bacteria</taxon>
        <taxon>Bacillati</taxon>
        <taxon>Actinomycetota</taxon>
        <taxon>Actinomycetes</taxon>
        <taxon>Streptosporangiales</taxon>
        <taxon>Thermomonosporaceae</taxon>
        <taxon>Actinomadura</taxon>
    </lineage>
</organism>